<reference evidence="3" key="1">
    <citation type="submission" date="2018-08" db="EMBL/GenBank/DDBJ databases">
        <authorList>
            <person name="Liu Z.-W."/>
            <person name="Du Z.-J."/>
        </authorList>
    </citation>
    <scope>NUCLEOTIDE SEQUENCE [LARGE SCALE GENOMIC DNA]</scope>
    <source>
        <strain evidence="3">H4X</strain>
    </source>
</reference>
<feature type="transmembrane region" description="Helical" evidence="1">
    <location>
        <begin position="40"/>
        <end position="62"/>
    </location>
</feature>
<evidence type="ECO:0000313" key="3">
    <source>
        <dbReference type="Proteomes" id="UP000256708"/>
    </source>
</evidence>
<evidence type="ECO:0008006" key="4">
    <source>
        <dbReference type="Google" id="ProtNLM"/>
    </source>
</evidence>
<keyword evidence="3" id="KW-1185">Reference proteome</keyword>
<dbReference type="AlphaFoldDB" id="A0A3D8LBR4"/>
<dbReference type="EMBL" id="QRGR01000013">
    <property type="protein sequence ID" value="RDV14734.1"/>
    <property type="molecule type" value="Genomic_DNA"/>
</dbReference>
<name>A0A3D8LBR4_9BACT</name>
<feature type="transmembrane region" description="Helical" evidence="1">
    <location>
        <begin position="134"/>
        <end position="153"/>
    </location>
</feature>
<keyword evidence="1" id="KW-0472">Membrane</keyword>
<feature type="transmembrane region" description="Helical" evidence="1">
    <location>
        <begin position="173"/>
        <end position="190"/>
    </location>
</feature>
<gene>
    <name evidence="2" type="ORF">DXT99_13595</name>
</gene>
<accession>A0A3D8LBR4</accession>
<keyword evidence="1" id="KW-1133">Transmembrane helix</keyword>
<feature type="transmembrane region" description="Helical" evidence="1">
    <location>
        <begin position="74"/>
        <end position="102"/>
    </location>
</feature>
<proteinExistence type="predicted"/>
<comment type="caution">
    <text evidence="2">The sequence shown here is derived from an EMBL/GenBank/DDBJ whole genome shotgun (WGS) entry which is preliminary data.</text>
</comment>
<organism evidence="2 3">
    <name type="scientific">Pontibacter diazotrophicus</name>
    <dbReference type="NCBI Taxonomy" id="1400979"/>
    <lineage>
        <taxon>Bacteria</taxon>
        <taxon>Pseudomonadati</taxon>
        <taxon>Bacteroidota</taxon>
        <taxon>Cytophagia</taxon>
        <taxon>Cytophagales</taxon>
        <taxon>Hymenobacteraceae</taxon>
        <taxon>Pontibacter</taxon>
    </lineage>
</organism>
<evidence type="ECO:0000313" key="2">
    <source>
        <dbReference type="EMBL" id="RDV14734.1"/>
    </source>
</evidence>
<keyword evidence="1" id="KW-0812">Transmembrane</keyword>
<dbReference type="OrthoDB" id="982965at2"/>
<dbReference type="Proteomes" id="UP000256708">
    <property type="component" value="Unassembled WGS sequence"/>
</dbReference>
<evidence type="ECO:0000256" key="1">
    <source>
        <dbReference type="SAM" id="Phobius"/>
    </source>
</evidence>
<sequence length="197" mass="22549">MPLVCLLLVLGTNIFASIPVGNFTREPVAVAGLPFYVGFISNMGMLFWCAAAVLCIFSWLVFRQNESEKTLSSFLLYFGLLTLALLFDDFFQLHDYIFLFYLPISEKLIFLSYGILMLSGLIIFRDYILMQTDFFVFFTAFVFLGLSIVVDSLQHQLQPFLGEDIRILLEDGFKFFGIVGWFGYFAKVCLTKFRASV</sequence>
<feature type="transmembrane region" description="Helical" evidence="1">
    <location>
        <begin position="108"/>
        <end position="127"/>
    </location>
</feature>
<protein>
    <recommendedName>
        <fullName evidence="4">Oxidase</fullName>
    </recommendedName>
</protein>